<gene>
    <name evidence="1" type="ORF">LMG32289_01537</name>
</gene>
<protein>
    <submittedName>
        <fullName evidence="1">Uncharacterized protein</fullName>
    </submittedName>
</protein>
<organism evidence="1 2">
    <name type="scientific">Cupriavidus pampae</name>
    <dbReference type="NCBI Taxonomy" id="659251"/>
    <lineage>
        <taxon>Bacteria</taxon>
        <taxon>Pseudomonadati</taxon>
        <taxon>Pseudomonadota</taxon>
        <taxon>Betaproteobacteria</taxon>
        <taxon>Burkholderiales</taxon>
        <taxon>Burkholderiaceae</taxon>
        <taxon>Cupriavidus</taxon>
    </lineage>
</organism>
<reference evidence="1 2" key="1">
    <citation type="submission" date="2021-08" db="EMBL/GenBank/DDBJ databases">
        <authorList>
            <person name="Peeters C."/>
        </authorList>
    </citation>
    <scope>NUCLEOTIDE SEQUENCE [LARGE SCALE GENOMIC DNA]</scope>
    <source>
        <strain evidence="1 2">LMG 32289</strain>
    </source>
</reference>
<name>A0ABM8WNH3_9BURK</name>
<proteinExistence type="predicted"/>
<sequence>MKILEDTEEHFVITTDAEEKDRPINGMRVAVSDSARAMVADITGQLLVLESYYEMRKRKRKEADQILFEQQVEAIICDLIHRDLTRPGKAISVPFTKSTLGSKDRYRHPILNKTLPRVIRNMAMPEMDFLQLEVGSPRAFTDRRGKQTTIKATDRLRGIVAHYGVGLKDLAVRMGGETIILKEANNGPLDRGERIQYTDTADTDRYRDEMRRINIFLREADINLLPTSKPVDVNDRFLVRIFNDGSFARGGRLFGGFWQNISRSDRHDFLLIDDSDTVTLDYGQMAPRILYGLKGVQPHFEDAYTIPGLEDYRTGMKKVFNSMIHPEKKLSRKPRGTKSFLPPTMSIQEITEAIMAFHSPIEDLFFAGRGMEVFFIESQILVAVLIKLLDLGIVALPIHDAIVVAAHHQAQAQSIMLDTFSAMTGAQGLVSIENIP</sequence>
<dbReference type="EMBL" id="CAJZAG010000003">
    <property type="protein sequence ID" value="CAG9168955.1"/>
    <property type="molecule type" value="Genomic_DNA"/>
</dbReference>
<dbReference type="RefSeq" id="WP_223984332.1">
    <property type="nucleotide sequence ID" value="NZ_CAJZAG010000003.1"/>
</dbReference>
<comment type="caution">
    <text evidence="1">The sequence shown here is derived from an EMBL/GenBank/DDBJ whole genome shotgun (WGS) entry which is preliminary data.</text>
</comment>
<keyword evidence="2" id="KW-1185">Reference proteome</keyword>
<evidence type="ECO:0000313" key="2">
    <source>
        <dbReference type="Proteomes" id="UP000706525"/>
    </source>
</evidence>
<accession>A0ABM8WNH3</accession>
<dbReference type="Proteomes" id="UP000706525">
    <property type="component" value="Unassembled WGS sequence"/>
</dbReference>
<evidence type="ECO:0000313" key="1">
    <source>
        <dbReference type="EMBL" id="CAG9168955.1"/>
    </source>
</evidence>